<protein>
    <submittedName>
        <fullName evidence="1">Uncharacterized protein</fullName>
    </submittedName>
</protein>
<accession>A0A6M3K1L4</accession>
<gene>
    <name evidence="1" type="ORF">MM415A01546_0004</name>
</gene>
<dbReference type="AlphaFoldDB" id="A0A6M3K1L4"/>
<sequence>MSYTPGKWTQYGSIIFSPGCGVICELSEPRPESGYVEHQRVDLGSPNWDGAMANGGLLKAAPELLEACEAAIQPCSKSWFCNIEGAGLYEQLRTAIAKAKGEKES</sequence>
<proteinExistence type="predicted"/>
<name>A0A6M3K1L4_9ZZZZ</name>
<reference evidence="1" key="1">
    <citation type="submission" date="2020-03" db="EMBL/GenBank/DDBJ databases">
        <title>The deep terrestrial virosphere.</title>
        <authorList>
            <person name="Holmfeldt K."/>
            <person name="Nilsson E."/>
            <person name="Simone D."/>
            <person name="Lopez-Fernandez M."/>
            <person name="Wu X."/>
            <person name="de Brujin I."/>
            <person name="Lundin D."/>
            <person name="Andersson A."/>
            <person name="Bertilsson S."/>
            <person name="Dopson M."/>
        </authorList>
    </citation>
    <scope>NUCLEOTIDE SEQUENCE</scope>
    <source>
        <strain evidence="1">MM415A01546</strain>
    </source>
</reference>
<dbReference type="EMBL" id="MT142214">
    <property type="protein sequence ID" value="QJA76250.1"/>
    <property type="molecule type" value="Genomic_DNA"/>
</dbReference>
<evidence type="ECO:0000313" key="1">
    <source>
        <dbReference type="EMBL" id="QJA76250.1"/>
    </source>
</evidence>
<organism evidence="1">
    <name type="scientific">viral metagenome</name>
    <dbReference type="NCBI Taxonomy" id="1070528"/>
    <lineage>
        <taxon>unclassified sequences</taxon>
        <taxon>metagenomes</taxon>
        <taxon>organismal metagenomes</taxon>
    </lineage>
</organism>